<organism evidence="2 3">
    <name type="scientific">Streptacidiphilus alkalitolerans</name>
    <dbReference type="NCBI Taxonomy" id="3342712"/>
    <lineage>
        <taxon>Bacteria</taxon>
        <taxon>Bacillati</taxon>
        <taxon>Actinomycetota</taxon>
        <taxon>Actinomycetes</taxon>
        <taxon>Kitasatosporales</taxon>
        <taxon>Streptomycetaceae</taxon>
        <taxon>Streptacidiphilus</taxon>
    </lineage>
</organism>
<dbReference type="Proteomes" id="UP001592530">
    <property type="component" value="Unassembled WGS sequence"/>
</dbReference>
<accession>A0ABV6XDA6</accession>
<name>A0ABV6XDA6_9ACTN</name>
<proteinExistence type="predicted"/>
<dbReference type="RefSeq" id="WP_380559481.1">
    <property type="nucleotide sequence ID" value="NZ_JBHEZY010000024.1"/>
</dbReference>
<gene>
    <name evidence="2" type="ORF">ACEZDB_35985</name>
</gene>
<dbReference type="Pfam" id="PF05258">
    <property type="entry name" value="DciA"/>
    <property type="match status" value="1"/>
</dbReference>
<feature type="compositionally biased region" description="Polar residues" evidence="1">
    <location>
        <begin position="1"/>
        <end position="10"/>
    </location>
</feature>
<dbReference type="InterPro" id="IPR007922">
    <property type="entry name" value="DciA-like"/>
</dbReference>
<feature type="compositionally biased region" description="Basic and acidic residues" evidence="1">
    <location>
        <begin position="245"/>
        <end position="267"/>
    </location>
</feature>
<comment type="caution">
    <text evidence="2">The sequence shown here is derived from an EMBL/GenBank/DDBJ whole genome shotgun (WGS) entry which is preliminary data.</text>
</comment>
<dbReference type="EMBL" id="JBHEZY010000024">
    <property type="protein sequence ID" value="MFC1436048.1"/>
    <property type="molecule type" value="Genomic_DNA"/>
</dbReference>
<evidence type="ECO:0000313" key="2">
    <source>
        <dbReference type="EMBL" id="MFC1436048.1"/>
    </source>
</evidence>
<evidence type="ECO:0000313" key="3">
    <source>
        <dbReference type="Proteomes" id="UP001592530"/>
    </source>
</evidence>
<protein>
    <submittedName>
        <fullName evidence="2">DciA family protein</fullName>
    </submittedName>
</protein>
<feature type="region of interest" description="Disordered" evidence="1">
    <location>
        <begin position="245"/>
        <end position="286"/>
    </location>
</feature>
<sequence>MVTSNDTTEATEPKAGSVSGADLARMALQSARAAGRRRGNAPVKAKAKRTTTVLHGGGREPVGFGAVLGALVVEGAWAAPVAGGSVVDQWAAIAPAGVADHLVPVRFDADAGRLDLRPDSAAYATLARLNSTDLLRRIAQHTGTDAVRHIRVLAPGPAPRPTPVAAEPDGERIPQQPAPVRTREDAAPGYHQARNALLATRLDKTPAAPVREAIERQTRALLEHREPERLFTKPVVLEEELRELEQQRRSRDVQRLAEQKARADRAARHLPTITPARASDSLGRTA</sequence>
<feature type="region of interest" description="Disordered" evidence="1">
    <location>
        <begin position="1"/>
        <end position="49"/>
    </location>
</feature>
<reference evidence="2 3" key="1">
    <citation type="submission" date="2024-09" db="EMBL/GenBank/DDBJ databases">
        <authorList>
            <person name="Lee S.D."/>
        </authorList>
    </citation>
    <scope>NUCLEOTIDE SEQUENCE [LARGE SCALE GENOMIC DNA]</scope>
    <source>
        <strain evidence="2 3">N1-3</strain>
    </source>
</reference>
<evidence type="ECO:0000256" key="1">
    <source>
        <dbReference type="SAM" id="MobiDB-lite"/>
    </source>
</evidence>
<feature type="compositionally biased region" description="Basic residues" evidence="1">
    <location>
        <begin position="34"/>
        <end position="49"/>
    </location>
</feature>
<feature type="region of interest" description="Disordered" evidence="1">
    <location>
        <begin position="155"/>
        <end position="186"/>
    </location>
</feature>